<proteinExistence type="predicted"/>
<dbReference type="RefSeq" id="XP_040652743.1">
    <property type="nucleotide sequence ID" value="XM_040795066.1"/>
</dbReference>
<name>A0A135LZ20_PENPA</name>
<feature type="region of interest" description="Disordered" evidence="1">
    <location>
        <begin position="495"/>
        <end position="553"/>
    </location>
</feature>
<dbReference type="EMBL" id="LHQR01000013">
    <property type="protein sequence ID" value="KXG54208.1"/>
    <property type="molecule type" value="Genomic_DNA"/>
</dbReference>
<evidence type="ECO:0000313" key="3">
    <source>
        <dbReference type="EMBL" id="KXG54208.1"/>
    </source>
</evidence>
<protein>
    <submittedName>
        <fullName evidence="3">WW/Rsp5/WWP</fullName>
    </submittedName>
</protein>
<dbReference type="GeneID" id="63710366"/>
<dbReference type="CDD" id="cd00201">
    <property type="entry name" value="WW"/>
    <property type="match status" value="1"/>
</dbReference>
<feature type="domain" description="WW" evidence="2">
    <location>
        <begin position="17"/>
        <end position="51"/>
    </location>
</feature>
<feature type="region of interest" description="Disordered" evidence="1">
    <location>
        <begin position="46"/>
        <end position="85"/>
    </location>
</feature>
<feature type="compositionally biased region" description="Basic and acidic residues" evidence="1">
    <location>
        <begin position="495"/>
        <end position="511"/>
    </location>
</feature>
<dbReference type="Gene3D" id="2.20.70.10">
    <property type="match status" value="1"/>
</dbReference>
<accession>A0A135LZ20</accession>
<keyword evidence="4" id="KW-1185">Reference proteome</keyword>
<dbReference type="InterPro" id="IPR001202">
    <property type="entry name" value="WW_dom"/>
</dbReference>
<feature type="region of interest" description="Disordered" evidence="1">
    <location>
        <begin position="225"/>
        <end position="360"/>
    </location>
</feature>
<evidence type="ECO:0000256" key="1">
    <source>
        <dbReference type="SAM" id="MobiDB-lite"/>
    </source>
</evidence>
<dbReference type="AlphaFoldDB" id="A0A135LZ20"/>
<feature type="compositionally biased region" description="Polar residues" evidence="1">
    <location>
        <begin position="230"/>
        <end position="261"/>
    </location>
</feature>
<sequence>MAPEAPADTAGPSSPPPQLPEGWLPQWEGVGRKWYYVQRTTGKSQWEIPTEPIVLTPSTTPTPSGAGPSQEPTSHPTSNLSREVESVDTMAGGTYSVADSARISNSLDSHIYGQSDNPTYGSSGVPGWYSNQTGQHLPGGYEQLAANAAGYGPNPLQQGPVGQVNGVQPTFYGNQTHPGYQITGPHMGQSISSSAWSNNPGTYQGHPGSYNMTQHAQSFQRFSADPAGLHNQQPPASWSITNNPQGQMANSMRVAPNSQPRWQGHPNAPGESVSISLHPSTLPKPFFGPYSSNQHTEQSSREFDRRASNFSLDGEGQPYQTSVDSFPSHSSHSMLDQGRFGQSQPDPRSHPQHSHADPALQGFSPLQHVQSQYQQQHMIRTQPGPHQAILAQGQQQYHNPLAQRVLLKQHTFTKFLLTGQVIVPIILNLRRGRQEEFQSHNLSVDRGPRHRRLLGNSIMAVHAPLNYAAIADAMGQGGSARAVKTHFYNLKARLEANSEQSDTHDKADKPTGRGRKAPRTPTKRKAPSSSKPENDSADKSQEGDGGDSCESPTKQPDFSNIFIFKQTSTSFALAILRTSILYADGDDGDRNADGICPDADAISAWKNTINALISKVYP</sequence>
<dbReference type="SUPFAM" id="SSF51045">
    <property type="entry name" value="WW domain"/>
    <property type="match status" value="1"/>
</dbReference>
<feature type="region of interest" description="Disordered" evidence="1">
    <location>
        <begin position="1"/>
        <end position="25"/>
    </location>
</feature>
<feature type="region of interest" description="Disordered" evidence="1">
    <location>
        <begin position="172"/>
        <end position="212"/>
    </location>
</feature>
<dbReference type="Proteomes" id="UP000070168">
    <property type="component" value="Unassembled WGS sequence"/>
</dbReference>
<dbReference type="PROSITE" id="PS50020">
    <property type="entry name" value="WW_DOMAIN_2"/>
    <property type="match status" value="1"/>
</dbReference>
<comment type="caution">
    <text evidence="3">The sequence shown here is derived from an EMBL/GenBank/DDBJ whole genome shotgun (WGS) entry which is preliminary data.</text>
</comment>
<feature type="compositionally biased region" description="Polar residues" evidence="1">
    <location>
        <begin position="318"/>
        <end position="327"/>
    </location>
</feature>
<dbReference type="OrthoDB" id="2367685at2759"/>
<dbReference type="OMA" id="GVPGWYS"/>
<dbReference type="InterPro" id="IPR036020">
    <property type="entry name" value="WW_dom_sf"/>
</dbReference>
<feature type="compositionally biased region" description="Polar residues" evidence="1">
    <location>
        <begin position="189"/>
        <end position="202"/>
    </location>
</feature>
<dbReference type="STRING" id="5078.A0A135LZ20"/>
<feature type="compositionally biased region" description="Basic and acidic residues" evidence="1">
    <location>
        <begin position="532"/>
        <end position="542"/>
    </location>
</feature>
<feature type="compositionally biased region" description="Low complexity" evidence="1">
    <location>
        <begin position="56"/>
        <end position="69"/>
    </location>
</feature>
<feature type="compositionally biased region" description="Basic and acidic residues" evidence="1">
    <location>
        <begin position="298"/>
        <end position="307"/>
    </location>
</feature>
<gene>
    <name evidence="3" type="ORF">PGRI_073520</name>
</gene>
<feature type="compositionally biased region" description="Basic residues" evidence="1">
    <location>
        <begin position="512"/>
        <end position="526"/>
    </location>
</feature>
<evidence type="ECO:0000313" key="4">
    <source>
        <dbReference type="Proteomes" id="UP000070168"/>
    </source>
</evidence>
<reference evidence="3 4" key="1">
    <citation type="journal article" date="2016" name="BMC Genomics">
        <title>Genome sequencing and secondary metabolism of the postharvest pathogen Penicillium griseofulvum.</title>
        <authorList>
            <person name="Banani H."/>
            <person name="Marcet-Houben M."/>
            <person name="Ballester A.R."/>
            <person name="Abbruscato P."/>
            <person name="Gonzalez-Candelas L."/>
            <person name="Gabaldon T."/>
            <person name="Spadaro D."/>
        </authorList>
    </citation>
    <scope>NUCLEOTIDE SEQUENCE [LARGE SCALE GENOMIC DNA]</scope>
    <source>
        <strain evidence="3 4">PG3</strain>
    </source>
</reference>
<feature type="compositionally biased region" description="Polar residues" evidence="1">
    <location>
        <begin position="70"/>
        <end position="81"/>
    </location>
</feature>
<organism evidence="3 4">
    <name type="scientific">Penicillium patulum</name>
    <name type="common">Penicillium griseofulvum</name>
    <dbReference type="NCBI Taxonomy" id="5078"/>
    <lineage>
        <taxon>Eukaryota</taxon>
        <taxon>Fungi</taxon>
        <taxon>Dikarya</taxon>
        <taxon>Ascomycota</taxon>
        <taxon>Pezizomycotina</taxon>
        <taxon>Eurotiomycetes</taxon>
        <taxon>Eurotiomycetidae</taxon>
        <taxon>Eurotiales</taxon>
        <taxon>Aspergillaceae</taxon>
        <taxon>Penicillium</taxon>
    </lineage>
</organism>
<evidence type="ECO:0000259" key="2">
    <source>
        <dbReference type="PROSITE" id="PS50020"/>
    </source>
</evidence>
<dbReference type="PROSITE" id="PS01159">
    <property type="entry name" value="WW_DOMAIN_1"/>
    <property type="match status" value="1"/>
</dbReference>